<evidence type="ECO:0000313" key="5">
    <source>
        <dbReference type="Proteomes" id="UP001501729"/>
    </source>
</evidence>
<evidence type="ECO:0000259" key="3">
    <source>
        <dbReference type="Pfam" id="PF04967"/>
    </source>
</evidence>
<dbReference type="InterPro" id="IPR013324">
    <property type="entry name" value="RNA_pol_sigma_r3/r4-like"/>
</dbReference>
<keyword evidence="2" id="KW-0804">Transcription</keyword>
<reference evidence="4 5" key="1">
    <citation type="journal article" date="2019" name="Int. J. Syst. Evol. Microbiol.">
        <title>The Global Catalogue of Microorganisms (GCM) 10K type strain sequencing project: providing services to taxonomists for standard genome sequencing and annotation.</title>
        <authorList>
            <consortium name="The Broad Institute Genomics Platform"/>
            <consortium name="The Broad Institute Genome Sequencing Center for Infectious Disease"/>
            <person name="Wu L."/>
            <person name="Ma J."/>
        </authorList>
    </citation>
    <scope>NUCLEOTIDE SEQUENCE [LARGE SCALE GENOMIC DNA]</scope>
    <source>
        <strain evidence="4 5">JCM 17504</strain>
    </source>
</reference>
<accession>A0AAV3UMR1</accession>
<evidence type="ECO:0000256" key="2">
    <source>
        <dbReference type="ARBA" id="ARBA00023163"/>
    </source>
</evidence>
<feature type="domain" description="HTH bat-type" evidence="3">
    <location>
        <begin position="164"/>
        <end position="211"/>
    </location>
</feature>
<keyword evidence="1" id="KW-0805">Transcription regulation</keyword>
<dbReference type="InterPro" id="IPR007050">
    <property type="entry name" value="HTH_bacterioopsin"/>
</dbReference>
<dbReference type="Pfam" id="PF04967">
    <property type="entry name" value="HTH_10"/>
    <property type="match status" value="1"/>
</dbReference>
<name>A0AAV3UMR1_9EURY</name>
<dbReference type="AlphaFoldDB" id="A0AAV3UMR1"/>
<evidence type="ECO:0000313" key="4">
    <source>
        <dbReference type="EMBL" id="GAA5059035.1"/>
    </source>
</evidence>
<dbReference type="SUPFAM" id="SSF88659">
    <property type="entry name" value="Sigma3 and sigma4 domains of RNA polymerase sigma factors"/>
    <property type="match status" value="1"/>
</dbReference>
<sequence length="224" mass="25300">MGQRQMAVIVELSLPPEDFPLGTLLTAGTAIHLEFERVVPVGTDVVPIFWAWNGDLDSFEHHVRADPRVQQLIAIDEINDRRLYLLYWDIPPGAFLESLTVAEGIIRSAHGSGDDDWVFELLFPSHDHLTRFHNVSRDNNLEYILGKMQAMQDTGASQLANIVTDKQQEALVLAFQRGYFMTPRQVTLSELATELDISQQSLSDRIRHGVEAIVEYVLFRTSGV</sequence>
<keyword evidence="5" id="KW-1185">Reference proteome</keyword>
<dbReference type="Proteomes" id="UP001501729">
    <property type="component" value="Unassembled WGS sequence"/>
</dbReference>
<evidence type="ECO:0000256" key="1">
    <source>
        <dbReference type="ARBA" id="ARBA00023015"/>
    </source>
</evidence>
<gene>
    <name evidence="4" type="ORF">GCM10025751_42680</name>
</gene>
<comment type="caution">
    <text evidence="4">The sequence shown here is derived from an EMBL/GenBank/DDBJ whole genome shotgun (WGS) entry which is preliminary data.</text>
</comment>
<dbReference type="EMBL" id="BAABKX010000016">
    <property type="protein sequence ID" value="GAA5059035.1"/>
    <property type="molecule type" value="Genomic_DNA"/>
</dbReference>
<organism evidence="4 5">
    <name type="scientific">Haladaptatus pallidirubidus</name>
    <dbReference type="NCBI Taxonomy" id="1008152"/>
    <lineage>
        <taxon>Archaea</taxon>
        <taxon>Methanobacteriati</taxon>
        <taxon>Methanobacteriota</taxon>
        <taxon>Stenosarchaea group</taxon>
        <taxon>Halobacteria</taxon>
        <taxon>Halobacteriales</taxon>
        <taxon>Haladaptataceae</taxon>
        <taxon>Haladaptatus</taxon>
    </lineage>
</organism>
<dbReference type="PANTHER" id="PTHR34236">
    <property type="entry name" value="DIMETHYL SULFOXIDE REDUCTASE TRANSCRIPTIONAL ACTIVATOR"/>
    <property type="match status" value="1"/>
</dbReference>
<protein>
    <recommendedName>
        <fullName evidence="3">HTH bat-type domain-containing protein</fullName>
    </recommendedName>
</protein>
<proteinExistence type="predicted"/>
<dbReference type="PANTHER" id="PTHR34236:SF1">
    <property type="entry name" value="DIMETHYL SULFOXIDE REDUCTASE TRANSCRIPTIONAL ACTIVATOR"/>
    <property type="match status" value="1"/>
</dbReference>